<dbReference type="CDD" id="cd00130">
    <property type="entry name" value="PAS"/>
    <property type="match status" value="2"/>
</dbReference>
<dbReference type="Pfam" id="PF00989">
    <property type="entry name" value="PAS"/>
    <property type="match status" value="1"/>
</dbReference>
<dbReference type="EMBL" id="LWSG01000008">
    <property type="protein sequence ID" value="OAS87642.1"/>
    <property type="molecule type" value="Genomic_DNA"/>
</dbReference>
<dbReference type="GO" id="GO:0005524">
    <property type="term" value="F:ATP binding"/>
    <property type="evidence" value="ECO:0007669"/>
    <property type="project" value="UniProtKB-KW"/>
</dbReference>
<dbReference type="InterPro" id="IPR005467">
    <property type="entry name" value="His_kinase_dom"/>
</dbReference>
<feature type="domain" description="Histidine kinase" evidence="9">
    <location>
        <begin position="280"/>
        <end position="484"/>
    </location>
</feature>
<evidence type="ECO:0000256" key="1">
    <source>
        <dbReference type="ARBA" id="ARBA00000085"/>
    </source>
</evidence>
<keyword evidence="3" id="KW-0597">Phosphoprotein</keyword>
<dbReference type="InterPro" id="IPR013767">
    <property type="entry name" value="PAS_fold"/>
</dbReference>
<dbReference type="InterPro" id="IPR035965">
    <property type="entry name" value="PAS-like_dom_sf"/>
</dbReference>
<accession>A0A179T5A2</accession>
<gene>
    <name evidence="11" type="ORF">A6K24_19560</name>
</gene>
<dbReference type="PANTHER" id="PTHR43065">
    <property type="entry name" value="SENSOR HISTIDINE KINASE"/>
    <property type="match status" value="1"/>
</dbReference>
<proteinExistence type="predicted"/>
<dbReference type="SMART" id="SM00388">
    <property type="entry name" value="HisKA"/>
    <property type="match status" value="1"/>
</dbReference>
<dbReference type="Pfam" id="PF02518">
    <property type="entry name" value="HATPase_c"/>
    <property type="match status" value="1"/>
</dbReference>
<sequence length="484" mass="54241">MNSVMASIKREKLKVFLMNSGFFNQQIFEEHPEGYYALDLDGRFVQVNKQCEIVTGYVKEELYDLFYKDLLTSDCVEIVNASYDKSLMGKIQNYQCTIMTKNHMKLVLDVTNAPIIVDDEILGVYGIAKDITIYYEQKRKIKESEQLHRNLVEHSPDGIVVIRDNRLVYTNQEAARLLGASNKLDFIGESISKYIPINHNSAILNYLEEAAKGFPSALNEEKIIQDSGNELDVEVKAIPTIFEGCPAVYLIIRDITEKKIAHEIMMNSEKLSVAGQLAAGIAHEIRNPITAIKGFLQLMEGGLQYKKEFFSVISSEINRIELILSELLSLAKPPLDNYRHKNIGSILQHVVALTRSQATLHNIHITTYIRDKDLNVLCDENKLKQVFINFIKNAIEAMPNGGNITASAEQSGKGSVIIKIIDQGTGIPTEMLREIGKPFFTTKENGTGLGIMVSYEIIKHHSGEVKIDSNSNGTTISVILPISK</sequence>
<feature type="domain" description="PAS" evidence="10">
    <location>
        <begin position="26"/>
        <end position="90"/>
    </location>
</feature>
<dbReference type="Proteomes" id="UP000078534">
    <property type="component" value="Unassembled WGS sequence"/>
</dbReference>
<dbReference type="CDD" id="cd00082">
    <property type="entry name" value="HisKA"/>
    <property type="match status" value="1"/>
</dbReference>
<evidence type="ECO:0000256" key="2">
    <source>
        <dbReference type="ARBA" id="ARBA00012438"/>
    </source>
</evidence>
<dbReference type="InterPro" id="IPR003594">
    <property type="entry name" value="HATPase_dom"/>
</dbReference>
<dbReference type="Pfam" id="PF00512">
    <property type="entry name" value="HisKA"/>
    <property type="match status" value="1"/>
</dbReference>
<keyword evidence="12" id="KW-1185">Reference proteome</keyword>
<dbReference type="RefSeq" id="WP_066329856.1">
    <property type="nucleotide sequence ID" value="NZ_LWSG01000008.1"/>
</dbReference>
<dbReference type="AlphaFoldDB" id="A0A179T5A2"/>
<keyword evidence="8" id="KW-0902">Two-component regulatory system</keyword>
<evidence type="ECO:0000256" key="7">
    <source>
        <dbReference type="ARBA" id="ARBA00022840"/>
    </source>
</evidence>
<name>A0A179T5A2_9BACI</name>
<dbReference type="Pfam" id="PF13426">
    <property type="entry name" value="PAS_9"/>
    <property type="match status" value="1"/>
</dbReference>
<protein>
    <recommendedName>
        <fullName evidence="2">histidine kinase</fullName>
        <ecNumber evidence="2">2.7.13.3</ecNumber>
    </recommendedName>
</protein>
<dbReference type="PROSITE" id="PS50112">
    <property type="entry name" value="PAS"/>
    <property type="match status" value="1"/>
</dbReference>
<comment type="catalytic activity">
    <reaction evidence="1">
        <text>ATP + protein L-histidine = ADP + protein N-phospho-L-histidine.</text>
        <dbReference type="EC" id="2.7.13.3"/>
    </reaction>
</comment>
<evidence type="ECO:0000256" key="3">
    <source>
        <dbReference type="ARBA" id="ARBA00022553"/>
    </source>
</evidence>
<organism evidence="11 12">
    <name type="scientific">Metabacillus litoralis</name>
    <dbReference type="NCBI Taxonomy" id="152268"/>
    <lineage>
        <taxon>Bacteria</taxon>
        <taxon>Bacillati</taxon>
        <taxon>Bacillota</taxon>
        <taxon>Bacilli</taxon>
        <taxon>Bacillales</taxon>
        <taxon>Bacillaceae</taxon>
        <taxon>Metabacillus</taxon>
    </lineage>
</organism>
<evidence type="ECO:0000259" key="9">
    <source>
        <dbReference type="PROSITE" id="PS50109"/>
    </source>
</evidence>
<dbReference type="Gene3D" id="3.30.450.20">
    <property type="entry name" value="PAS domain"/>
    <property type="match status" value="2"/>
</dbReference>
<dbReference type="GO" id="GO:0000155">
    <property type="term" value="F:phosphorelay sensor kinase activity"/>
    <property type="evidence" value="ECO:0007669"/>
    <property type="project" value="InterPro"/>
</dbReference>
<comment type="caution">
    <text evidence="11">The sequence shown here is derived from an EMBL/GenBank/DDBJ whole genome shotgun (WGS) entry which is preliminary data.</text>
</comment>
<dbReference type="NCBIfam" id="TIGR00229">
    <property type="entry name" value="sensory_box"/>
    <property type="match status" value="2"/>
</dbReference>
<evidence type="ECO:0000313" key="11">
    <source>
        <dbReference type="EMBL" id="OAS87642.1"/>
    </source>
</evidence>
<dbReference type="STRING" id="152268.A6K24_19560"/>
<dbReference type="SUPFAM" id="SSF55785">
    <property type="entry name" value="PYP-like sensor domain (PAS domain)"/>
    <property type="match status" value="2"/>
</dbReference>
<dbReference type="PROSITE" id="PS50109">
    <property type="entry name" value="HIS_KIN"/>
    <property type="match status" value="1"/>
</dbReference>
<dbReference type="InterPro" id="IPR036890">
    <property type="entry name" value="HATPase_C_sf"/>
</dbReference>
<evidence type="ECO:0000313" key="12">
    <source>
        <dbReference type="Proteomes" id="UP000078534"/>
    </source>
</evidence>
<evidence type="ECO:0000256" key="5">
    <source>
        <dbReference type="ARBA" id="ARBA00022741"/>
    </source>
</evidence>
<keyword evidence="7" id="KW-0067">ATP-binding</keyword>
<dbReference type="InterPro" id="IPR003661">
    <property type="entry name" value="HisK_dim/P_dom"/>
</dbReference>
<dbReference type="EC" id="2.7.13.3" evidence="2"/>
<dbReference type="SUPFAM" id="SSF47384">
    <property type="entry name" value="Homodimeric domain of signal transducing histidine kinase"/>
    <property type="match status" value="1"/>
</dbReference>
<dbReference type="PANTHER" id="PTHR43065:SF34">
    <property type="entry name" value="SPORULATION KINASE A"/>
    <property type="match status" value="1"/>
</dbReference>
<keyword evidence="4" id="KW-0808">Transferase</keyword>
<dbReference type="InterPro" id="IPR004358">
    <property type="entry name" value="Sig_transdc_His_kin-like_C"/>
</dbReference>
<dbReference type="Gene3D" id="3.30.565.10">
    <property type="entry name" value="Histidine kinase-like ATPase, C-terminal domain"/>
    <property type="match status" value="1"/>
</dbReference>
<dbReference type="SMART" id="SM00387">
    <property type="entry name" value="HATPase_c"/>
    <property type="match status" value="1"/>
</dbReference>
<evidence type="ECO:0000256" key="4">
    <source>
        <dbReference type="ARBA" id="ARBA00022679"/>
    </source>
</evidence>
<dbReference type="InterPro" id="IPR000014">
    <property type="entry name" value="PAS"/>
</dbReference>
<keyword evidence="6" id="KW-0418">Kinase</keyword>
<evidence type="ECO:0000256" key="6">
    <source>
        <dbReference type="ARBA" id="ARBA00022777"/>
    </source>
</evidence>
<keyword evidence="5" id="KW-0547">Nucleotide-binding</keyword>
<dbReference type="GO" id="GO:0006355">
    <property type="term" value="P:regulation of DNA-templated transcription"/>
    <property type="evidence" value="ECO:0007669"/>
    <property type="project" value="InterPro"/>
</dbReference>
<evidence type="ECO:0000256" key="8">
    <source>
        <dbReference type="ARBA" id="ARBA00023012"/>
    </source>
</evidence>
<reference evidence="12" key="1">
    <citation type="submission" date="2016-04" db="EMBL/GenBank/DDBJ databases">
        <authorList>
            <person name="Lyu Z."/>
            <person name="Lyu W."/>
        </authorList>
    </citation>
    <scope>NUCLEOTIDE SEQUENCE [LARGE SCALE GENOMIC DNA]</scope>
    <source>
        <strain evidence="12">C44</strain>
    </source>
</reference>
<dbReference type="PRINTS" id="PR00344">
    <property type="entry name" value="BCTRLSENSOR"/>
</dbReference>
<dbReference type="Gene3D" id="1.10.287.130">
    <property type="match status" value="1"/>
</dbReference>
<evidence type="ECO:0000259" key="10">
    <source>
        <dbReference type="PROSITE" id="PS50112"/>
    </source>
</evidence>
<dbReference type="InterPro" id="IPR036097">
    <property type="entry name" value="HisK_dim/P_sf"/>
</dbReference>
<dbReference type="SMART" id="SM00091">
    <property type="entry name" value="PAS"/>
    <property type="match status" value="2"/>
</dbReference>
<dbReference type="SUPFAM" id="SSF55874">
    <property type="entry name" value="ATPase domain of HSP90 chaperone/DNA topoisomerase II/histidine kinase"/>
    <property type="match status" value="1"/>
</dbReference>